<dbReference type="AlphaFoldDB" id="A0A183U6U5"/>
<evidence type="ECO:0000313" key="1">
    <source>
        <dbReference type="EMBL" id="VDM29931.1"/>
    </source>
</evidence>
<protein>
    <submittedName>
        <fullName evidence="3">Helitron_like_N domain-containing protein</fullName>
    </submittedName>
</protein>
<evidence type="ECO:0000313" key="3">
    <source>
        <dbReference type="WBParaSite" id="TCNE_0000421501-mRNA-1"/>
    </source>
</evidence>
<gene>
    <name evidence="1" type="ORF">TCNE_LOCUS4214</name>
</gene>
<dbReference type="EMBL" id="UYWY01006649">
    <property type="protein sequence ID" value="VDM29931.1"/>
    <property type="molecule type" value="Genomic_DNA"/>
</dbReference>
<accession>A0A183U6U5</accession>
<name>A0A183U6U5_TOXCA</name>
<reference evidence="1 2" key="2">
    <citation type="submission" date="2018-11" db="EMBL/GenBank/DDBJ databases">
        <authorList>
            <consortium name="Pathogen Informatics"/>
        </authorList>
    </citation>
    <scope>NUCLEOTIDE SEQUENCE [LARGE SCALE GENOMIC DNA]</scope>
</reference>
<proteinExistence type="predicted"/>
<keyword evidence="2" id="KW-1185">Reference proteome</keyword>
<sequence>MFETLLCKKKTLVPFQEGLMVCERSAHRWCKQDECKGHTQSGLDVLRDRYKSNLEGALDVLSGTLTRTIVSVVSVPNIATLFEAEASATGAQMPFVLFCSQYMPKGLHDMCFDND</sequence>
<dbReference type="WBParaSite" id="TCNE_0000421501-mRNA-1">
    <property type="protein sequence ID" value="TCNE_0000421501-mRNA-1"/>
    <property type="gene ID" value="TCNE_0000421501"/>
</dbReference>
<evidence type="ECO:0000313" key="2">
    <source>
        <dbReference type="Proteomes" id="UP000050794"/>
    </source>
</evidence>
<reference evidence="3" key="1">
    <citation type="submission" date="2016-06" db="UniProtKB">
        <authorList>
            <consortium name="WormBaseParasite"/>
        </authorList>
    </citation>
    <scope>IDENTIFICATION</scope>
</reference>
<organism evidence="2 3">
    <name type="scientific">Toxocara canis</name>
    <name type="common">Canine roundworm</name>
    <dbReference type="NCBI Taxonomy" id="6265"/>
    <lineage>
        <taxon>Eukaryota</taxon>
        <taxon>Metazoa</taxon>
        <taxon>Ecdysozoa</taxon>
        <taxon>Nematoda</taxon>
        <taxon>Chromadorea</taxon>
        <taxon>Rhabditida</taxon>
        <taxon>Spirurina</taxon>
        <taxon>Ascaridomorpha</taxon>
        <taxon>Ascaridoidea</taxon>
        <taxon>Toxocaridae</taxon>
        <taxon>Toxocara</taxon>
    </lineage>
</organism>
<dbReference type="Proteomes" id="UP000050794">
    <property type="component" value="Unassembled WGS sequence"/>
</dbReference>